<dbReference type="SUPFAM" id="SSF55729">
    <property type="entry name" value="Acyl-CoA N-acyltransferases (Nat)"/>
    <property type="match status" value="1"/>
</dbReference>
<keyword evidence="3" id="KW-1185">Reference proteome</keyword>
<dbReference type="InterPro" id="IPR000182">
    <property type="entry name" value="GNAT_dom"/>
</dbReference>
<dbReference type="RefSeq" id="WP_379987000.1">
    <property type="nucleotide sequence ID" value="NZ_JADIKD010000008.1"/>
</dbReference>
<evidence type="ECO:0000259" key="1">
    <source>
        <dbReference type="PROSITE" id="PS51186"/>
    </source>
</evidence>
<protein>
    <submittedName>
        <fullName evidence="2">GNAT family N-acetyltransferase</fullName>
    </submittedName>
</protein>
<dbReference type="Proteomes" id="UP001620408">
    <property type="component" value="Unassembled WGS sequence"/>
</dbReference>
<dbReference type="Gene3D" id="3.40.630.30">
    <property type="match status" value="1"/>
</dbReference>
<accession>A0ABW8K257</accession>
<dbReference type="PROSITE" id="PS51186">
    <property type="entry name" value="GNAT"/>
    <property type="match status" value="1"/>
</dbReference>
<evidence type="ECO:0000313" key="2">
    <source>
        <dbReference type="EMBL" id="MFK2916978.1"/>
    </source>
</evidence>
<comment type="caution">
    <text evidence="2">The sequence shown here is derived from an EMBL/GenBank/DDBJ whole genome shotgun (WGS) entry which is preliminary data.</text>
</comment>
<proteinExistence type="predicted"/>
<sequence length="256" mass="26928">MTFQSRTTLGRVSAYLRARMALQGSGLRVAPFTLTFDTASADPSRNYATPDDGAAPDAAALSALVTAFKRRQRTPRLEYIGELAPAVLPFLLTEGFAAEQPLSLMTCTRDTLAGDGDLDGVEWKLAECEADLHAAAHVQNLAFGITETTPADVERLVRVVGQGGAVALARASGSRETLGAGLYSPPLGGVAEIAAIGVHADARGRGVGSAMAALLAEHALVQGIELPFLMTARENEDRVYARAGFSRFGELVAVMR</sequence>
<dbReference type="InterPro" id="IPR016181">
    <property type="entry name" value="Acyl_CoA_acyltransferase"/>
</dbReference>
<gene>
    <name evidence="2" type="ORF">ISS97_06870</name>
</gene>
<dbReference type="EMBL" id="JADIKD010000008">
    <property type="protein sequence ID" value="MFK2916978.1"/>
    <property type="molecule type" value="Genomic_DNA"/>
</dbReference>
<dbReference type="CDD" id="cd04301">
    <property type="entry name" value="NAT_SF"/>
    <property type="match status" value="1"/>
</dbReference>
<reference evidence="2 3" key="1">
    <citation type="submission" date="2020-10" db="EMBL/GenBank/DDBJ databases">
        <title>Phylogeny of dyella-like bacteria.</title>
        <authorList>
            <person name="Fu J."/>
        </authorList>
    </citation>
    <scope>NUCLEOTIDE SEQUENCE [LARGE SCALE GENOMIC DNA]</scope>
    <source>
        <strain evidence="2 3">BB4</strain>
    </source>
</reference>
<evidence type="ECO:0000313" key="3">
    <source>
        <dbReference type="Proteomes" id="UP001620408"/>
    </source>
</evidence>
<name>A0ABW8K257_9GAMM</name>
<organism evidence="2 3">
    <name type="scientific">Dyella koreensis</name>
    <dbReference type="NCBI Taxonomy" id="311235"/>
    <lineage>
        <taxon>Bacteria</taxon>
        <taxon>Pseudomonadati</taxon>
        <taxon>Pseudomonadota</taxon>
        <taxon>Gammaproteobacteria</taxon>
        <taxon>Lysobacterales</taxon>
        <taxon>Rhodanobacteraceae</taxon>
        <taxon>Dyella</taxon>
    </lineage>
</organism>
<feature type="domain" description="N-acetyltransferase" evidence="1">
    <location>
        <begin position="121"/>
        <end position="256"/>
    </location>
</feature>
<dbReference type="Pfam" id="PF00583">
    <property type="entry name" value="Acetyltransf_1"/>
    <property type="match status" value="1"/>
</dbReference>